<reference evidence="19" key="1">
    <citation type="submission" date="2020-01" db="EMBL/GenBank/DDBJ databases">
        <title>Draft genome sequence of the Termite Coptotermes fromosanus.</title>
        <authorList>
            <person name="Itakura S."/>
            <person name="Yosikawa Y."/>
            <person name="Umezawa K."/>
        </authorList>
    </citation>
    <scope>NUCLEOTIDE SEQUENCE [LARGE SCALE GENOMIC DNA]</scope>
</reference>
<proteinExistence type="inferred from homology"/>
<evidence type="ECO:0000256" key="9">
    <source>
        <dbReference type="ARBA" id="ARBA00022723"/>
    </source>
</evidence>
<dbReference type="InterPro" id="IPR000674">
    <property type="entry name" value="Ald_Oxase/Xan_DH_a/b"/>
</dbReference>
<dbReference type="Gene3D" id="3.30.390.50">
    <property type="entry name" value="CO dehydrogenase flavoprotein, C-terminal domain"/>
    <property type="match status" value="2"/>
</dbReference>
<keyword evidence="6" id="KW-0500">Molybdenum</keyword>
<evidence type="ECO:0000256" key="4">
    <source>
        <dbReference type="ARBA" id="ARBA00006849"/>
    </source>
</evidence>
<evidence type="ECO:0000256" key="3">
    <source>
        <dbReference type="ARBA" id="ARBA00004275"/>
    </source>
</evidence>
<dbReference type="OrthoDB" id="8300278at2759"/>
<dbReference type="EMBL" id="BLKM01001571">
    <property type="protein sequence ID" value="GFG40150.1"/>
    <property type="molecule type" value="Genomic_DNA"/>
</dbReference>
<comment type="similarity">
    <text evidence="4">Belongs to the xanthine dehydrogenase family.</text>
</comment>
<keyword evidence="7" id="KW-0285">Flavoprotein</keyword>
<dbReference type="InterPro" id="IPR016208">
    <property type="entry name" value="Ald_Oxase/xanthine_DH-like"/>
</dbReference>
<evidence type="ECO:0000256" key="6">
    <source>
        <dbReference type="ARBA" id="ARBA00022505"/>
    </source>
</evidence>
<dbReference type="InParanoid" id="A0A6L2Q879"/>
<evidence type="ECO:0000256" key="7">
    <source>
        <dbReference type="ARBA" id="ARBA00022630"/>
    </source>
</evidence>
<evidence type="ECO:0000256" key="16">
    <source>
        <dbReference type="ARBA" id="ARBA00034078"/>
    </source>
</evidence>
<name>A0A6L2Q879_COPFO</name>
<keyword evidence="13" id="KW-0411">Iron-sulfur</keyword>
<feature type="domain" description="FAD-binding PCMH-type" evidence="17">
    <location>
        <begin position="246"/>
        <end position="427"/>
    </location>
</feature>
<dbReference type="Gene3D" id="1.10.150.120">
    <property type="entry name" value="[2Fe-2S]-binding domain"/>
    <property type="match status" value="2"/>
</dbReference>
<comment type="cofactor">
    <cofactor evidence="16">
        <name>[2Fe-2S] cluster</name>
        <dbReference type="ChEBI" id="CHEBI:190135"/>
    </cofactor>
</comment>
<dbReference type="GO" id="GO:0016491">
    <property type="term" value="F:oxidoreductase activity"/>
    <property type="evidence" value="ECO:0007669"/>
    <property type="project" value="UniProtKB-KW"/>
</dbReference>
<dbReference type="FunFam" id="3.90.1170.50:FF:000003">
    <property type="entry name" value="Aldehyde oxidase"/>
    <property type="match status" value="1"/>
</dbReference>
<dbReference type="InterPro" id="IPR002888">
    <property type="entry name" value="2Fe-2S-bd"/>
</dbReference>
<keyword evidence="11" id="KW-0560">Oxidoreductase</keyword>
<dbReference type="Pfam" id="PF01799">
    <property type="entry name" value="Fer2_2"/>
    <property type="match status" value="2"/>
</dbReference>
<keyword evidence="9" id="KW-0479">Metal-binding</keyword>
<dbReference type="GO" id="GO:0071949">
    <property type="term" value="F:FAD binding"/>
    <property type="evidence" value="ECO:0007669"/>
    <property type="project" value="InterPro"/>
</dbReference>
<evidence type="ECO:0000256" key="2">
    <source>
        <dbReference type="ARBA" id="ARBA00001974"/>
    </source>
</evidence>
<organism evidence="18 19">
    <name type="scientific">Coptotermes formosanus</name>
    <name type="common">Formosan subterranean termite</name>
    <dbReference type="NCBI Taxonomy" id="36987"/>
    <lineage>
        <taxon>Eukaryota</taxon>
        <taxon>Metazoa</taxon>
        <taxon>Ecdysozoa</taxon>
        <taxon>Arthropoda</taxon>
        <taxon>Hexapoda</taxon>
        <taxon>Insecta</taxon>
        <taxon>Pterygota</taxon>
        <taxon>Neoptera</taxon>
        <taxon>Polyneoptera</taxon>
        <taxon>Dictyoptera</taxon>
        <taxon>Blattodea</taxon>
        <taxon>Blattoidea</taxon>
        <taxon>Termitoidae</taxon>
        <taxon>Rhinotermitidae</taxon>
        <taxon>Coptotermes</taxon>
    </lineage>
</organism>
<evidence type="ECO:0000256" key="15">
    <source>
        <dbReference type="ARBA" id="ARBA00023140"/>
    </source>
</evidence>
<dbReference type="GO" id="GO:0005506">
    <property type="term" value="F:iron ion binding"/>
    <property type="evidence" value="ECO:0007669"/>
    <property type="project" value="InterPro"/>
</dbReference>
<comment type="caution">
    <text evidence="18">The sequence shown here is derived from an EMBL/GenBank/DDBJ whole genome shotgun (WGS) entry which is preliminary data.</text>
</comment>
<keyword evidence="15" id="KW-0576">Peroxisome</keyword>
<dbReference type="InterPro" id="IPR002346">
    <property type="entry name" value="Mopterin_DH_FAD-bd"/>
</dbReference>
<evidence type="ECO:0000259" key="17">
    <source>
        <dbReference type="PROSITE" id="PS51387"/>
    </source>
</evidence>
<dbReference type="SUPFAM" id="SSF54665">
    <property type="entry name" value="CO dehydrogenase molybdoprotein N-domain-like"/>
    <property type="match status" value="1"/>
</dbReference>
<dbReference type="Pfam" id="PF03450">
    <property type="entry name" value="CO_deh_flav_C"/>
    <property type="match status" value="1"/>
</dbReference>
<comment type="subcellular location">
    <subcellularLocation>
        <location evidence="3">Peroxisome</location>
    </subcellularLocation>
</comment>
<dbReference type="InterPro" id="IPR001041">
    <property type="entry name" value="2Fe-2S_ferredoxin-type"/>
</dbReference>
<evidence type="ECO:0000313" key="18">
    <source>
        <dbReference type="EMBL" id="GFG40150.1"/>
    </source>
</evidence>
<comment type="cofactor">
    <cofactor evidence="1">
        <name>Mo-molybdopterin</name>
        <dbReference type="ChEBI" id="CHEBI:71302"/>
    </cofactor>
</comment>
<comment type="subunit">
    <text evidence="5">Homodimer.</text>
</comment>
<dbReference type="SUPFAM" id="SSF55447">
    <property type="entry name" value="CO dehydrogenase flavoprotein C-terminal domain-like"/>
    <property type="match status" value="1"/>
</dbReference>
<dbReference type="InterPro" id="IPR006058">
    <property type="entry name" value="2Fe2S_fd_BS"/>
</dbReference>
<dbReference type="PROSITE" id="PS51387">
    <property type="entry name" value="FAD_PCMH"/>
    <property type="match status" value="1"/>
</dbReference>
<dbReference type="PROSITE" id="PS00197">
    <property type="entry name" value="2FE2S_FER_1"/>
    <property type="match status" value="2"/>
</dbReference>
<dbReference type="SUPFAM" id="SSF56176">
    <property type="entry name" value="FAD-binding/transporter-associated domain-like"/>
    <property type="match status" value="1"/>
</dbReference>
<accession>A0A6L2Q879</accession>
<dbReference type="InterPro" id="IPR012675">
    <property type="entry name" value="Beta-grasp_dom_sf"/>
</dbReference>
<dbReference type="Pfam" id="PF00111">
    <property type="entry name" value="Fer2"/>
    <property type="match status" value="2"/>
</dbReference>
<sequence>MELQEYTDNTKNVILVECERKVCGQRDNTGTYTNLVHSLFDKDIPVDTSLNTFIRDHANLRGTKAMCHEGGCGACIVAVRSEHPFKKEQMTYAVNSCLVSVFSCHGWAVTTVEGTGSKEKGYHPLQARLAQMNGTQCGYCSPGMVMNMYSLIEGKQVTMKEVENSFGGNICRCTGYRPILDAFKSFSVDATPDLLKQVQDIEDVYKIKICPKNGKRCSGNYNNHEDYMSCNGAEIIPRKFVSPIRLQLQGAQWFKVTKVAEIFEIFDRVGDVSYRIVAGNTGQGVYRVTEEIKVYIDVGDVAELKSLTTEPSLILGGNMSLTEAMDTFYRISEENASYKYTKALADHIDLIANVPVRNTGTIAGNLAMKHEHREFPSDVYLMLETAGATLNIGESSYILEKVNMMDFLNVDMKHKIIHSINLPQLDEDYHLRTFKIMPRAQNAHAYVNAGFLFKMKIHASNTESYLKDKNLFDHEVFRTALKMLDAELHPDHVLPDASPEYRKGLAAALFYKFVLGLSPPDLPANLVSGGKILERPLSTGKQDYETNECVWPLNKPVPKLEAVVQCSGEAQYVNDIPTMPSEVYAAFCLTTVGQGYITNIDASEILDIPGIVAFLSAKDIPGKNSFIPVGILTMVEDEEIFCSGEIKYAGQPFGLVVANSQKLAHHAALKVKVEYSNVRKPVIDLREIIASGNERRVTAHREPGYKPQVDKDIPVDTSLNTFIRDHANLRGTKAMCHEGGCGACIVAVRSEHPFKKEQMTYAVNSCLVSVFSCHGWAVTTVEGIGSKDKGYHPLQACLAKMNGTQCGYCSPGMVMNMYSLIEGKQVTMKEVENSFGGNICRCTGYRPILDAFKSFSVDAPPDLLTQVQDIEDVYKIKICPKSGKRCSGNCSAHEDYMTCNGAEIIPRKVVSPIHLQLQGAQWFKVTKVEEIFEIFDKVGDVSYRIVAGNTGQ</sequence>
<dbReference type="InterPro" id="IPR036884">
    <property type="entry name" value="2Fe-2S-bd_dom_sf"/>
</dbReference>
<dbReference type="SMART" id="SM01008">
    <property type="entry name" value="Ald_Xan_dh_C"/>
    <property type="match status" value="1"/>
</dbReference>
<keyword evidence="8" id="KW-0001">2Fe-2S</keyword>
<keyword evidence="12" id="KW-0408">Iron</keyword>
<evidence type="ECO:0000256" key="10">
    <source>
        <dbReference type="ARBA" id="ARBA00022827"/>
    </source>
</evidence>
<dbReference type="Gene3D" id="3.30.465.10">
    <property type="match status" value="1"/>
</dbReference>
<evidence type="ECO:0000256" key="8">
    <source>
        <dbReference type="ARBA" id="ARBA00022714"/>
    </source>
</evidence>
<evidence type="ECO:0000256" key="12">
    <source>
        <dbReference type="ARBA" id="ARBA00023004"/>
    </source>
</evidence>
<feature type="non-terminal residue" evidence="18">
    <location>
        <position position="952"/>
    </location>
</feature>
<dbReference type="Pfam" id="PF01315">
    <property type="entry name" value="Ald_Xan_dh_C"/>
    <property type="match status" value="1"/>
</dbReference>
<keyword evidence="14" id="KW-0520">NAD</keyword>
<dbReference type="SMART" id="SM01092">
    <property type="entry name" value="CO_deh_flav_C"/>
    <property type="match status" value="1"/>
</dbReference>
<dbReference type="InterPro" id="IPR036856">
    <property type="entry name" value="Ald_Oxase/Xan_DH_a/b_sf"/>
</dbReference>
<evidence type="ECO:0000256" key="11">
    <source>
        <dbReference type="ARBA" id="ARBA00023002"/>
    </source>
</evidence>
<dbReference type="InterPro" id="IPR005107">
    <property type="entry name" value="CO_DH_flav_C"/>
</dbReference>
<dbReference type="FunFam" id="3.10.20.30:FF:000012">
    <property type="entry name" value="Xanthine dehydrogenase/oxidase"/>
    <property type="match status" value="2"/>
</dbReference>
<dbReference type="PANTHER" id="PTHR45444:SF3">
    <property type="entry name" value="XANTHINE DEHYDROGENASE"/>
    <property type="match status" value="1"/>
</dbReference>
<comment type="cofactor">
    <cofactor evidence="2">
        <name>FAD</name>
        <dbReference type="ChEBI" id="CHEBI:57692"/>
    </cofactor>
</comment>
<dbReference type="Gene3D" id="3.90.1170.50">
    <property type="entry name" value="Aldehyde oxidase/xanthine dehydrogenase, a/b hammerhead"/>
    <property type="match status" value="1"/>
</dbReference>
<dbReference type="AlphaFoldDB" id="A0A6L2Q879"/>
<dbReference type="GO" id="GO:0051537">
    <property type="term" value="F:2 iron, 2 sulfur cluster binding"/>
    <property type="evidence" value="ECO:0007669"/>
    <property type="project" value="UniProtKB-KW"/>
</dbReference>
<dbReference type="InterPro" id="IPR016166">
    <property type="entry name" value="FAD-bd_PCMH"/>
</dbReference>
<dbReference type="InterPro" id="IPR036318">
    <property type="entry name" value="FAD-bd_PCMH-like_sf"/>
</dbReference>
<dbReference type="GO" id="GO:0005777">
    <property type="term" value="C:peroxisome"/>
    <property type="evidence" value="ECO:0007669"/>
    <property type="project" value="UniProtKB-SubCell"/>
</dbReference>
<dbReference type="Pfam" id="PF00941">
    <property type="entry name" value="FAD_binding_5"/>
    <property type="match status" value="1"/>
</dbReference>
<evidence type="ECO:0000256" key="13">
    <source>
        <dbReference type="ARBA" id="ARBA00023014"/>
    </source>
</evidence>
<dbReference type="Gene3D" id="3.10.20.30">
    <property type="match status" value="2"/>
</dbReference>
<evidence type="ECO:0000256" key="14">
    <source>
        <dbReference type="ARBA" id="ARBA00023027"/>
    </source>
</evidence>
<dbReference type="SUPFAM" id="SSF47741">
    <property type="entry name" value="CO dehydrogenase ISP C-domain like"/>
    <property type="match status" value="2"/>
</dbReference>
<dbReference type="FunFam" id="3.30.465.10:FF:000013">
    <property type="entry name" value="Aldehyde oxidase"/>
    <property type="match status" value="1"/>
</dbReference>
<gene>
    <name evidence="18" type="ORF">Cfor_02488</name>
</gene>
<dbReference type="Proteomes" id="UP000502823">
    <property type="component" value="Unassembled WGS sequence"/>
</dbReference>
<evidence type="ECO:0000256" key="1">
    <source>
        <dbReference type="ARBA" id="ARBA00001924"/>
    </source>
</evidence>
<dbReference type="InterPro" id="IPR016169">
    <property type="entry name" value="FAD-bd_PCMH_sub2"/>
</dbReference>
<dbReference type="PANTHER" id="PTHR45444">
    <property type="entry name" value="XANTHINE DEHYDROGENASE"/>
    <property type="match status" value="1"/>
</dbReference>
<protein>
    <recommendedName>
        <fullName evidence="17">FAD-binding PCMH-type domain-containing protein</fullName>
    </recommendedName>
</protein>
<dbReference type="InterPro" id="IPR036683">
    <property type="entry name" value="CO_DH_flav_C_dom_sf"/>
</dbReference>
<evidence type="ECO:0000313" key="19">
    <source>
        <dbReference type="Proteomes" id="UP000502823"/>
    </source>
</evidence>
<keyword evidence="19" id="KW-1185">Reference proteome</keyword>
<keyword evidence="10" id="KW-0274">FAD</keyword>
<dbReference type="InterPro" id="IPR036010">
    <property type="entry name" value="2Fe-2S_ferredoxin-like_sf"/>
</dbReference>
<dbReference type="SUPFAM" id="SSF54292">
    <property type="entry name" value="2Fe-2S ferredoxin-like"/>
    <property type="match status" value="2"/>
</dbReference>
<evidence type="ECO:0000256" key="5">
    <source>
        <dbReference type="ARBA" id="ARBA00011738"/>
    </source>
</evidence>